<dbReference type="Gene3D" id="1.10.287.470">
    <property type="entry name" value="Helix hairpin bin"/>
    <property type="match status" value="1"/>
</dbReference>
<keyword evidence="6" id="KW-1185">Reference proteome</keyword>
<evidence type="ECO:0000256" key="4">
    <source>
        <dbReference type="SAM" id="Phobius"/>
    </source>
</evidence>
<evidence type="ECO:0000313" key="5">
    <source>
        <dbReference type="EMBL" id="QHJ12709.1"/>
    </source>
</evidence>
<dbReference type="Gene3D" id="2.40.50.100">
    <property type="match status" value="1"/>
</dbReference>
<keyword evidence="4" id="KW-1133">Transmembrane helix</keyword>
<gene>
    <name evidence="5" type="ORF">FX988_02967</name>
</gene>
<dbReference type="RefSeq" id="WP_160180891.1">
    <property type="nucleotide sequence ID" value="NZ_CP047656.1"/>
</dbReference>
<name>A0A857JKV8_9ALTE</name>
<sequence length="342" mass="37909">MSNAHTDFMGAMKTLNSLKVPKTHKTIIWLVVTLVIGAVLLLTFTPWVQTAYGTGSVNSPDPLYRIQPISALLNGQIETWHVREGDHVKKGQPIVTLVDVDSDRLEKLRSQQVAANQRYVSNKLSVQNALSNLSRQKKLLQEGLVSQKEVESVEIALEKLKAEAAKTEEDLDTLKMSLARQETRTKFAPMDGTVVRLQSGGGATYVTAGSILGWFVPANVERQISIKISGLDAALATKGKKVRIQFDGWPTFQFSGWPGMSVGTFEGVVSFVEPVADQFGMFTVWIAPVNTTVAWPEHESARLGSRVRAWILLEEVRLGYELWRQLNNFPPVRPQETQEGAP</sequence>
<dbReference type="OrthoDB" id="9760528at2"/>
<dbReference type="SUPFAM" id="SSF111369">
    <property type="entry name" value="HlyD-like secretion proteins"/>
    <property type="match status" value="1"/>
</dbReference>
<feature type="transmembrane region" description="Helical" evidence="4">
    <location>
        <begin position="27"/>
        <end position="48"/>
    </location>
</feature>
<dbReference type="Proteomes" id="UP000464524">
    <property type="component" value="Chromosome"/>
</dbReference>
<evidence type="ECO:0000256" key="1">
    <source>
        <dbReference type="ARBA" id="ARBA00004196"/>
    </source>
</evidence>
<feature type="coiled-coil region" evidence="3">
    <location>
        <begin position="150"/>
        <end position="184"/>
    </location>
</feature>
<keyword evidence="4" id="KW-0812">Transmembrane</keyword>
<accession>A0A857JKV8</accession>
<evidence type="ECO:0000313" key="6">
    <source>
        <dbReference type="Proteomes" id="UP000464524"/>
    </source>
</evidence>
<proteinExistence type="predicted"/>
<evidence type="ECO:0000256" key="2">
    <source>
        <dbReference type="ARBA" id="ARBA00023054"/>
    </source>
</evidence>
<dbReference type="AlphaFoldDB" id="A0A857JKV8"/>
<reference evidence="5 6" key="1">
    <citation type="submission" date="2019-12" db="EMBL/GenBank/DDBJ databases">
        <title>Genome sequencing and assembly of endphytes of Porphyra tenera.</title>
        <authorList>
            <person name="Park J.M."/>
            <person name="Shin R."/>
            <person name="Jo S.H."/>
        </authorList>
    </citation>
    <scope>NUCLEOTIDE SEQUENCE [LARGE SCALE GENOMIC DNA]</scope>
    <source>
        <strain evidence="5 6">GPM4</strain>
    </source>
</reference>
<dbReference type="GO" id="GO:0030313">
    <property type="term" value="C:cell envelope"/>
    <property type="evidence" value="ECO:0007669"/>
    <property type="project" value="UniProtKB-SubCell"/>
</dbReference>
<keyword evidence="2 3" id="KW-0175">Coiled coil</keyword>
<comment type="subcellular location">
    <subcellularLocation>
        <location evidence="1">Cell envelope</location>
    </subcellularLocation>
</comment>
<protein>
    <submittedName>
        <fullName evidence="5">Multidrug resistance protein MdtA</fullName>
    </submittedName>
</protein>
<dbReference type="EMBL" id="CP047656">
    <property type="protein sequence ID" value="QHJ12709.1"/>
    <property type="molecule type" value="Genomic_DNA"/>
</dbReference>
<dbReference type="KEGG" id="pmes:FX988_02967"/>
<dbReference type="PANTHER" id="PTHR32347">
    <property type="entry name" value="EFFLUX SYSTEM COMPONENT YKNX-RELATED"/>
    <property type="match status" value="1"/>
</dbReference>
<dbReference type="PANTHER" id="PTHR32347:SF23">
    <property type="entry name" value="BLL5650 PROTEIN"/>
    <property type="match status" value="1"/>
</dbReference>
<evidence type="ECO:0000256" key="3">
    <source>
        <dbReference type="SAM" id="Coils"/>
    </source>
</evidence>
<dbReference type="InterPro" id="IPR050465">
    <property type="entry name" value="UPF0194_transport"/>
</dbReference>
<organism evidence="5 6">
    <name type="scientific">Paraglaciecola mesophila</name>
    <dbReference type="NCBI Taxonomy" id="197222"/>
    <lineage>
        <taxon>Bacteria</taxon>
        <taxon>Pseudomonadati</taxon>
        <taxon>Pseudomonadota</taxon>
        <taxon>Gammaproteobacteria</taxon>
        <taxon>Alteromonadales</taxon>
        <taxon>Alteromonadaceae</taxon>
        <taxon>Paraglaciecola</taxon>
    </lineage>
</organism>
<keyword evidence="4" id="KW-0472">Membrane</keyword>